<organism evidence="2 3">
    <name type="scientific">Anaerofilum hominis</name>
    <dbReference type="NCBI Taxonomy" id="2763016"/>
    <lineage>
        <taxon>Bacteria</taxon>
        <taxon>Bacillati</taxon>
        <taxon>Bacillota</taxon>
        <taxon>Clostridia</taxon>
        <taxon>Eubacteriales</taxon>
        <taxon>Oscillospiraceae</taxon>
        <taxon>Anaerofilum</taxon>
    </lineage>
</organism>
<evidence type="ECO:0000313" key="3">
    <source>
        <dbReference type="Proteomes" id="UP000659630"/>
    </source>
</evidence>
<dbReference type="RefSeq" id="WP_186888025.1">
    <property type="nucleotide sequence ID" value="NZ_JACONZ010000003.1"/>
</dbReference>
<comment type="caution">
    <text evidence="2">The sequence shown here is derived from an EMBL/GenBank/DDBJ whole genome shotgun (WGS) entry which is preliminary data.</text>
</comment>
<dbReference type="Gene3D" id="3.20.20.190">
    <property type="entry name" value="Phosphatidylinositol (PI) phosphodiesterase"/>
    <property type="match status" value="1"/>
</dbReference>
<evidence type="ECO:0000259" key="1">
    <source>
        <dbReference type="PROSITE" id="PS51704"/>
    </source>
</evidence>
<dbReference type="PANTHER" id="PTHR46211:SF1">
    <property type="entry name" value="GLYCEROPHOSPHODIESTER PHOSPHODIESTERASE, CYTOPLASMIC"/>
    <property type="match status" value="1"/>
</dbReference>
<dbReference type="CDD" id="cd08585">
    <property type="entry name" value="GDPD_like_3"/>
    <property type="match status" value="1"/>
</dbReference>
<accession>A0A923IE96</accession>
<gene>
    <name evidence="2" type="ORF">H8S23_09065</name>
</gene>
<keyword evidence="3" id="KW-1185">Reference proteome</keyword>
<dbReference type="SUPFAM" id="SSF51695">
    <property type="entry name" value="PLC-like phosphodiesterases"/>
    <property type="match status" value="1"/>
</dbReference>
<dbReference type="InterPro" id="IPR017946">
    <property type="entry name" value="PLC-like_Pdiesterase_TIM-brl"/>
</dbReference>
<feature type="domain" description="GP-PDE" evidence="1">
    <location>
        <begin position="37"/>
        <end position="275"/>
    </location>
</feature>
<evidence type="ECO:0000313" key="2">
    <source>
        <dbReference type="EMBL" id="MBC5581655.1"/>
    </source>
</evidence>
<dbReference type="InterPro" id="IPR030395">
    <property type="entry name" value="GP_PDE_dom"/>
</dbReference>
<dbReference type="GO" id="GO:0008081">
    <property type="term" value="F:phosphoric diester hydrolase activity"/>
    <property type="evidence" value="ECO:0007669"/>
    <property type="project" value="InterPro"/>
</dbReference>
<proteinExistence type="predicted"/>
<dbReference type="PANTHER" id="PTHR46211">
    <property type="entry name" value="GLYCEROPHOSPHORYL DIESTER PHOSPHODIESTERASE"/>
    <property type="match status" value="1"/>
</dbReference>
<name>A0A923IE96_9FIRM</name>
<reference evidence="2" key="1">
    <citation type="submission" date="2020-08" db="EMBL/GenBank/DDBJ databases">
        <title>Genome public.</title>
        <authorList>
            <person name="Liu C."/>
            <person name="Sun Q."/>
        </authorList>
    </citation>
    <scope>NUCLEOTIDE SEQUENCE</scope>
    <source>
        <strain evidence="2">BX8</strain>
    </source>
</reference>
<dbReference type="Proteomes" id="UP000659630">
    <property type="component" value="Unassembled WGS sequence"/>
</dbReference>
<dbReference type="EMBL" id="JACONZ010000003">
    <property type="protein sequence ID" value="MBC5581655.1"/>
    <property type="molecule type" value="Genomic_DNA"/>
</dbReference>
<protein>
    <submittedName>
        <fullName evidence="2">Glycerophosphodiester phosphodiesterase</fullName>
    </submittedName>
</protein>
<sequence length="275" mass="30684">MTVLWILLAAAAVLALLALFLLWPGRPSPEKTAPFYGRNYAHRGLHSQDKSVPENSLAAFRLAAEAGYGIELDIQLSRDGQVVVFHDDTLDRVCGVHGRVDAFTLEELRQMRLCGTGEKIPLLTEVFAEVAGRSPFIIELKTGPRNAELCEKGLALMRAYDGPYCVESFDPRIVGWFKKHAPDLLRGQLAGPPRTYNNMPAVGGLVLGDLLGNVLARPEFIAYDNKPKPACVRLVERLGPAKVLWTARDEADRERVEKENDLVIFEFYRPQVKFK</sequence>
<dbReference type="PROSITE" id="PS51704">
    <property type="entry name" value="GP_PDE"/>
    <property type="match status" value="1"/>
</dbReference>
<dbReference type="GO" id="GO:0006629">
    <property type="term" value="P:lipid metabolic process"/>
    <property type="evidence" value="ECO:0007669"/>
    <property type="project" value="InterPro"/>
</dbReference>
<dbReference type="Pfam" id="PF03009">
    <property type="entry name" value="GDPD"/>
    <property type="match status" value="1"/>
</dbReference>
<dbReference type="AlphaFoldDB" id="A0A923IE96"/>